<accession>A0ABX2IEF4</accession>
<dbReference type="InterPro" id="IPR029058">
    <property type="entry name" value="AB_hydrolase_fold"/>
</dbReference>
<comment type="caution">
    <text evidence="1">The sequence shown here is derived from an EMBL/GenBank/DDBJ whole genome shotgun (WGS) entry which is preliminary data.</text>
</comment>
<dbReference type="EMBL" id="JABCSC020000002">
    <property type="protein sequence ID" value="NSL54966.1"/>
    <property type="molecule type" value="Genomic_DNA"/>
</dbReference>
<proteinExistence type="predicted"/>
<reference evidence="1 2" key="1">
    <citation type="submission" date="2020-06" db="EMBL/GenBank/DDBJ databases">
        <title>Draft genome of Uliginosibacterium sp. IMCC34675.</title>
        <authorList>
            <person name="Song J."/>
        </authorList>
    </citation>
    <scope>NUCLEOTIDE SEQUENCE [LARGE SCALE GENOMIC DNA]</scope>
    <source>
        <strain evidence="1 2">IMCC34675</strain>
    </source>
</reference>
<name>A0ABX2IEF4_9RHOO</name>
<dbReference type="Gene3D" id="3.40.50.1820">
    <property type="entry name" value="alpha/beta hydrolase"/>
    <property type="match status" value="1"/>
</dbReference>
<dbReference type="Pfam" id="PF06821">
    <property type="entry name" value="Ser_hydrolase"/>
    <property type="match status" value="1"/>
</dbReference>
<keyword evidence="1" id="KW-0378">Hydrolase</keyword>
<dbReference type="RefSeq" id="WP_170021459.1">
    <property type="nucleotide sequence ID" value="NZ_JABCSC020000002.1"/>
</dbReference>
<organism evidence="1 2">
    <name type="scientific">Uliginosibacterium aquaticum</name>
    <dbReference type="NCBI Taxonomy" id="2731212"/>
    <lineage>
        <taxon>Bacteria</taxon>
        <taxon>Pseudomonadati</taxon>
        <taxon>Pseudomonadota</taxon>
        <taxon>Betaproteobacteria</taxon>
        <taxon>Rhodocyclales</taxon>
        <taxon>Zoogloeaceae</taxon>
        <taxon>Uliginosibacterium</taxon>
    </lineage>
</organism>
<evidence type="ECO:0000313" key="2">
    <source>
        <dbReference type="Proteomes" id="UP000778523"/>
    </source>
</evidence>
<dbReference type="GO" id="GO:0016787">
    <property type="term" value="F:hydrolase activity"/>
    <property type="evidence" value="ECO:0007669"/>
    <property type="project" value="UniProtKB-KW"/>
</dbReference>
<protein>
    <submittedName>
        <fullName evidence="1">Alpha/beta hydrolase</fullName>
    </submittedName>
</protein>
<gene>
    <name evidence="1" type="ORF">HJ583_008015</name>
</gene>
<dbReference type="SUPFAM" id="SSF53474">
    <property type="entry name" value="alpha/beta-Hydrolases"/>
    <property type="match status" value="1"/>
</dbReference>
<dbReference type="InterPro" id="IPR010662">
    <property type="entry name" value="RBBP9/YdeN"/>
</dbReference>
<dbReference type="Proteomes" id="UP000778523">
    <property type="component" value="Unassembled WGS sequence"/>
</dbReference>
<keyword evidence="2" id="KW-1185">Reference proteome</keyword>
<evidence type="ECO:0000313" key="1">
    <source>
        <dbReference type="EMBL" id="NSL54966.1"/>
    </source>
</evidence>
<sequence length="220" mass="24752">MSKILIVPGLHGSSPEHWQSWLETKLPDTQRIEQDDWATPHLPRWAGAIRHELDRAKGHVWIIAHSYGCLATALATTGYQDKVAGIMFVAPADPDKFDVASYLAHEKLAFPSVVVASSNDPWMRLTKAAYWADLWGARLINLGNAGHINVDSGFGAWQEGLDIFEQLLKTQSDLPLGTLDPDFRFDAGKKTPATRKSRQFNQRLQANWHRWLYGDEKPVV</sequence>